<dbReference type="EMBL" id="PEHN01000002">
    <property type="protein sequence ID" value="PHZ29091.1"/>
    <property type="molecule type" value="Genomic_DNA"/>
</dbReference>
<evidence type="ECO:0000256" key="5">
    <source>
        <dbReference type="ARBA" id="ARBA00022691"/>
    </source>
</evidence>
<keyword evidence="6 8" id="KW-0071">Autoinducer synthesis</keyword>
<keyword evidence="3 8" id="KW-0673">Quorum sensing</keyword>
<protein>
    <recommendedName>
        <fullName evidence="2 9">Acyl-homoserine-lactone synthase</fullName>
        <ecNumber evidence="1 9">2.3.1.184</ecNumber>
    </recommendedName>
    <alternativeName>
        <fullName evidence="9">Autoinducer synthesis protein</fullName>
    </alternativeName>
</protein>
<keyword evidence="5 9" id="KW-0949">S-adenosyl-L-methionine</keyword>
<dbReference type="InterPro" id="IPR016181">
    <property type="entry name" value="Acyl_CoA_acyltransferase"/>
</dbReference>
<dbReference type="GO" id="GO:0061579">
    <property type="term" value="F:N-acyl homoserine lactone synthase activity"/>
    <property type="evidence" value="ECO:0007669"/>
    <property type="project" value="UniProtKB-UniRule"/>
</dbReference>
<dbReference type="Proteomes" id="UP000229378">
    <property type="component" value="Unassembled WGS sequence"/>
</dbReference>
<dbReference type="SUPFAM" id="SSF55729">
    <property type="entry name" value="Acyl-CoA N-acyltransferases (Nat)"/>
    <property type="match status" value="1"/>
</dbReference>
<dbReference type="GO" id="GO:0009372">
    <property type="term" value="P:quorum sensing"/>
    <property type="evidence" value="ECO:0007669"/>
    <property type="project" value="UniProtKB-UniRule"/>
</dbReference>
<dbReference type="PANTHER" id="PTHR39322:SF1">
    <property type="entry name" value="ISOVALERYL-HOMOSERINE LACTONE SYNTHASE"/>
    <property type="match status" value="1"/>
</dbReference>
<dbReference type="InterPro" id="IPR001690">
    <property type="entry name" value="Autoind_synthase"/>
</dbReference>
<evidence type="ECO:0000313" key="11">
    <source>
        <dbReference type="Proteomes" id="UP000229378"/>
    </source>
</evidence>
<name>A0A2G4U6Z3_YERBE</name>
<dbReference type="PROSITE" id="PS51187">
    <property type="entry name" value="AUTOINDUCER_SYNTH_2"/>
    <property type="match status" value="1"/>
</dbReference>
<evidence type="ECO:0000256" key="6">
    <source>
        <dbReference type="ARBA" id="ARBA00022929"/>
    </source>
</evidence>
<evidence type="ECO:0000256" key="7">
    <source>
        <dbReference type="ARBA" id="ARBA00048576"/>
    </source>
</evidence>
<organism evidence="10 11">
    <name type="scientific">Yersinia bercovieri</name>
    <dbReference type="NCBI Taxonomy" id="634"/>
    <lineage>
        <taxon>Bacteria</taxon>
        <taxon>Pseudomonadati</taxon>
        <taxon>Pseudomonadota</taxon>
        <taxon>Gammaproteobacteria</taxon>
        <taxon>Enterobacterales</taxon>
        <taxon>Yersiniaceae</taxon>
        <taxon>Yersinia</taxon>
    </lineage>
</organism>
<dbReference type="InterPro" id="IPR018311">
    <property type="entry name" value="Autoind_synth_CS"/>
</dbReference>
<dbReference type="PRINTS" id="PR01549">
    <property type="entry name" value="AUTOINDCRSYN"/>
</dbReference>
<proteinExistence type="inferred from homology"/>
<evidence type="ECO:0000256" key="4">
    <source>
        <dbReference type="ARBA" id="ARBA00022679"/>
    </source>
</evidence>
<evidence type="ECO:0000256" key="8">
    <source>
        <dbReference type="PROSITE-ProRule" id="PRU00533"/>
    </source>
</evidence>
<evidence type="ECO:0000256" key="1">
    <source>
        <dbReference type="ARBA" id="ARBA00012340"/>
    </source>
</evidence>
<gene>
    <name evidence="10" type="ORF">CS533_03665</name>
</gene>
<keyword evidence="4 9" id="KW-0808">Transferase</keyword>
<dbReference type="PROSITE" id="PS00949">
    <property type="entry name" value="AUTOINDUCER_SYNTH_1"/>
    <property type="match status" value="1"/>
</dbReference>
<evidence type="ECO:0000256" key="3">
    <source>
        <dbReference type="ARBA" id="ARBA00022654"/>
    </source>
</evidence>
<accession>A0A2G4U6Z3</accession>
<evidence type="ECO:0000256" key="2">
    <source>
        <dbReference type="ARBA" id="ARBA00018768"/>
    </source>
</evidence>
<dbReference type="Gene3D" id="3.40.630.30">
    <property type="match status" value="1"/>
</dbReference>
<comment type="similarity">
    <text evidence="8 9">Belongs to the autoinducer synthase family.</text>
</comment>
<dbReference type="GO" id="GO:0007165">
    <property type="term" value="P:signal transduction"/>
    <property type="evidence" value="ECO:0007669"/>
    <property type="project" value="TreeGrafter"/>
</dbReference>
<comment type="caution">
    <text evidence="10">The sequence shown here is derived from an EMBL/GenBank/DDBJ whole genome shotgun (WGS) entry which is preliminary data.</text>
</comment>
<sequence length="215" mass="25215">MEIFDVSYSSLSTMRARELFLLRKNVFKDRLNWNVNCENGMEFDEYDSINTTYLFGVHDDQVICSLRFIGIKHPNMITGVFKSYFNKIELPDGNYLEASRLFIAKNRTKTLQLQHYPISSMLFLSMINYTRHQGYEGIYAIISHPMLAIFKRSGWLISVVEQGLSEENKIIYVVYMPVDEHNQQILMHKISKTLLIENDKLNTWPLSLDIRSNQV</sequence>
<dbReference type="AlphaFoldDB" id="A0A2G4U6Z3"/>
<dbReference type="PANTHER" id="PTHR39322">
    <property type="entry name" value="ACYL-HOMOSERINE-LACTONE SYNTHASE"/>
    <property type="match status" value="1"/>
</dbReference>
<reference evidence="10 11" key="1">
    <citation type="submission" date="2017-10" db="EMBL/GenBank/DDBJ databases">
        <authorList>
            <person name="Banno H."/>
            <person name="Chua N.-H."/>
        </authorList>
    </citation>
    <scope>NUCLEOTIDE SEQUENCE [LARGE SCALE GENOMIC DNA]</scope>
    <source>
        <strain evidence="10 11">SCPM-O-B-7607</strain>
    </source>
</reference>
<dbReference type="Pfam" id="PF00765">
    <property type="entry name" value="Autoind_synth"/>
    <property type="match status" value="1"/>
</dbReference>
<evidence type="ECO:0000256" key="9">
    <source>
        <dbReference type="RuleBase" id="RU361135"/>
    </source>
</evidence>
<dbReference type="RefSeq" id="WP_032896612.1">
    <property type="nucleotide sequence ID" value="NZ_PEHN01000002.1"/>
</dbReference>
<evidence type="ECO:0000313" key="10">
    <source>
        <dbReference type="EMBL" id="PHZ29091.1"/>
    </source>
</evidence>
<comment type="catalytic activity">
    <reaction evidence="7 9">
        <text>a fatty acyl-[ACP] + S-adenosyl-L-methionine = an N-acyl-L-homoserine lactone + S-methyl-5'-thioadenosine + holo-[ACP] + H(+)</text>
        <dbReference type="Rhea" id="RHEA:10096"/>
        <dbReference type="Rhea" id="RHEA-COMP:9685"/>
        <dbReference type="Rhea" id="RHEA-COMP:14125"/>
        <dbReference type="ChEBI" id="CHEBI:15378"/>
        <dbReference type="ChEBI" id="CHEBI:17509"/>
        <dbReference type="ChEBI" id="CHEBI:55474"/>
        <dbReference type="ChEBI" id="CHEBI:59789"/>
        <dbReference type="ChEBI" id="CHEBI:64479"/>
        <dbReference type="ChEBI" id="CHEBI:138651"/>
        <dbReference type="EC" id="2.3.1.184"/>
    </reaction>
</comment>
<dbReference type="EC" id="2.3.1.184" evidence="1 9"/>